<feature type="active site" description="Proton donor" evidence="4">
    <location>
        <position position="222"/>
    </location>
</feature>
<sequence length="548" mass="62400">MLRSNVFYKKLVLSIIVVLFFNSSLQSQTNTIKNPVLTGFYSDPSICRIGEDYYLVNSSFEMYPGLPIHHSKDLVNWELIGYGVSDPNKFVIGKEGKSMSNDIFAPTIRFHNGLFYIICTGVGGQGNFFITATDPAGEWSAPNWIEGSEGIDPEIFWDTDGKSYYLGQSSPRRFKIEGKVMGAQWPGQSLVYMQEIDLKASKLIGERKILTHGHATNARWTEGPHLFKLNGKYLLMVAEGGTDLQHATTVFHSDTIWGPYVPEYTNPVLSHRHLGKSYPVWAVGHTDLVQTQKGDWWAVMHAKRKIDGVTILARETCITPVAFEGNTPVFNPGVGKLSMDLQQPNLPWTPVKKLVERDEFKKSKLELYWNFIRTPKLSWHSIKKGELIVKTRPNSISKFENPSFIGRRVESHKFSASTLLKFNSKKENERAGIVIYRNKDSNFQLLKNSKSILLINTAPKNQKIVAEIPYSKKEVVFKLEVDGHNKATFFYGENEKEFKQIGEPQDLYYLSDEAFVRYNGLYVGMYTSSEGEPSKLEAKFSWFEYTNQ</sequence>
<feature type="active site" description="Proton acceptor" evidence="4">
    <location>
        <position position="43"/>
    </location>
</feature>
<dbReference type="STRING" id="762486.SAMN05444411_102287"/>
<dbReference type="CDD" id="cd18617">
    <property type="entry name" value="GH43_XynB-like"/>
    <property type="match status" value="1"/>
</dbReference>
<name>A0A1H2WVW0_9FLAO</name>
<reference evidence="9" key="1">
    <citation type="submission" date="2016-10" db="EMBL/GenBank/DDBJ databases">
        <authorList>
            <person name="Varghese N."/>
            <person name="Submissions S."/>
        </authorList>
    </citation>
    <scope>NUCLEOTIDE SEQUENCE [LARGE SCALE GENOMIC DNA]</scope>
    <source>
        <strain evidence="9">DSM 24956</strain>
    </source>
</reference>
<dbReference type="AlphaFoldDB" id="A0A1H2WVW0"/>
<organism evidence="8 9">
    <name type="scientific">Lutibacter oricola</name>
    <dbReference type="NCBI Taxonomy" id="762486"/>
    <lineage>
        <taxon>Bacteria</taxon>
        <taxon>Pseudomonadati</taxon>
        <taxon>Bacteroidota</taxon>
        <taxon>Flavobacteriia</taxon>
        <taxon>Flavobacteriales</taxon>
        <taxon>Flavobacteriaceae</taxon>
        <taxon>Lutibacter</taxon>
    </lineage>
</organism>
<protein>
    <submittedName>
        <fullName evidence="8">Alpha-N-arabinofuranosidase</fullName>
    </submittedName>
</protein>
<evidence type="ECO:0000256" key="2">
    <source>
        <dbReference type="ARBA" id="ARBA00022801"/>
    </source>
</evidence>
<keyword evidence="3 6" id="KW-0326">Glycosidase</keyword>
<dbReference type="GO" id="GO:0004553">
    <property type="term" value="F:hydrolase activity, hydrolyzing O-glycosyl compounds"/>
    <property type="evidence" value="ECO:0007669"/>
    <property type="project" value="InterPro"/>
</dbReference>
<dbReference type="EMBL" id="FNNJ01000002">
    <property type="protein sequence ID" value="SDW84119.1"/>
    <property type="molecule type" value="Genomic_DNA"/>
</dbReference>
<gene>
    <name evidence="8" type="ORF">SAMN05444411_102287</name>
</gene>
<dbReference type="Pfam" id="PF17851">
    <property type="entry name" value="GH43_C2"/>
    <property type="match status" value="1"/>
</dbReference>
<dbReference type="Pfam" id="PF04616">
    <property type="entry name" value="Glyco_hydro_43"/>
    <property type="match status" value="1"/>
</dbReference>
<evidence type="ECO:0000256" key="4">
    <source>
        <dbReference type="PIRSR" id="PIRSR606710-1"/>
    </source>
</evidence>
<dbReference type="Proteomes" id="UP000199595">
    <property type="component" value="Unassembled WGS sequence"/>
</dbReference>
<dbReference type="RefSeq" id="WP_090121180.1">
    <property type="nucleotide sequence ID" value="NZ_FNNJ01000002.1"/>
</dbReference>
<dbReference type="SUPFAM" id="SSF49899">
    <property type="entry name" value="Concanavalin A-like lectins/glucanases"/>
    <property type="match status" value="1"/>
</dbReference>
<evidence type="ECO:0000256" key="1">
    <source>
        <dbReference type="ARBA" id="ARBA00009865"/>
    </source>
</evidence>
<dbReference type="GO" id="GO:0005975">
    <property type="term" value="P:carbohydrate metabolic process"/>
    <property type="evidence" value="ECO:0007669"/>
    <property type="project" value="InterPro"/>
</dbReference>
<keyword evidence="9" id="KW-1185">Reference proteome</keyword>
<evidence type="ECO:0000313" key="8">
    <source>
        <dbReference type="EMBL" id="SDW84119.1"/>
    </source>
</evidence>
<dbReference type="Gene3D" id="2.115.10.20">
    <property type="entry name" value="Glycosyl hydrolase domain, family 43"/>
    <property type="match status" value="1"/>
</dbReference>
<dbReference type="OrthoDB" id="9801455at2"/>
<dbReference type="PANTHER" id="PTHR42812:SF12">
    <property type="entry name" value="BETA-XYLOSIDASE-RELATED"/>
    <property type="match status" value="1"/>
</dbReference>
<dbReference type="InterPro" id="IPR023296">
    <property type="entry name" value="Glyco_hydro_beta-prop_sf"/>
</dbReference>
<dbReference type="PANTHER" id="PTHR42812">
    <property type="entry name" value="BETA-XYLOSIDASE"/>
    <property type="match status" value="1"/>
</dbReference>
<dbReference type="InterPro" id="IPR013320">
    <property type="entry name" value="ConA-like_dom_sf"/>
</dbReference>
<evidence type="ECO:0000259" key="7">
    <source>
        <dbReference type="Pfam" id="PF17851"/>
    </source>
</evidence>
<dbReference type="InterPro" id="IPR006710">
    <property type="entry name" value="Glyco_hydro_43"/>
</dbReference>
<evidence type="ECO:0000256" key="5">
    <source>
        <dbReference type="PIRSR" id="PIRSR606710-2"/>
    </source>
</evidence>
<feature type="site" description="Important for catalytic activity, responsible for pKa modulation of the active site Glu and correct orientation of both the proton donor and substrate" evidence="5">
    <location>
        <position position="152"/>
    </location>
</feature>
<evidence type="ECO:0000256" key="3">
    <source>
        <dbReference type="ARBA" id="ARBA00023295"/>
    </source>
</evidence>
<dbReference type="InterPro" id="IPR041542">
    <property type="entry name" value="GH43_C2"/>
</dbReference>
<comment type="similarity">
    <text evidence="1 6">Belongs to the glycosyl hydrolase 43 family.</text>
</comment>
<dbReference type="Gene3D" id="2.60.120.200">
    <property type="match status" value="1"/>
</dbReference>
<evidence type="ECO:0000313" key="9">
    <source>
        <dbReference type="Proteomes" id="UP000199595"/>
    </source>
</evidence>
<dbReference type="InterPro" id="IPR051795">
    <property type="entry name" value="Glycosyl_Hydrlase_43"/>
</dbReference>
<evidence type="ECO:0000256" key="6">
    <source>
        <dbReference type="RuleBase" id="RU361187"/>
    </source>
</evidence>
<feature type="domain" description="Beta-xylosidase C-terminal Concanavalin A-like" evidence="7">
    <location>
        <begin position="357"/>
        <end position="546"/>
    </location>
</feature>
<proteinExistence type="inferred from homology"/>
<keyword evidence="2 6" id="KW-0378">Hydrolase</keyword>
<dbReference type="SUPFAM" id="SSF75005">
    <property type="entry name" value="Arabinanase/levansucrase/invertase"/>
    <property type="match status" value="1"/>
</dbReference>
<accession>A0A1H2WVW0</accession>